<proteinExistence type="predicted"/>
<accession>G9XS89</accession>
<evidence type="ECO:0000313" key="2">
    <source>
        <dbReference type="Proteomes" id="UP000004416"/>
    </source>
</evidence>
<sequence length="39" mass="4432">MVPSALHYLESLFLLLKSHQVVGQKLTQTANMGMFLQRT</sequence>
<dbReference type="HOGENOM" id="CLU_3308488_0_0_9"/>
<organism evidence="1 2">
    <name type="scientific">Desulfitobacterium hafniense DP7</name>
    <dbReference type="NCBI Taxonomy" id="537010"/>
    <lineage>
        <taxon>Bacteria</taxon>
        <taxon>Bacillati</taxon>
        <taxon>Bacillota</taxon>
        <taxon>Clostridia</taxon>
        <taxon>Eubacteriales</taxon>
        <taxon>Desulfitobacteriaceae</taxon>
        <taxon>Desulfitobacterium</taxon>
    </lineage>
</organism>
<reference evidence="1 2" key="1">
    <citation type="submission" date="2011-08" db="EMBL/GenBank/DDBJ databases">
        <authorList>
            <person name="Weinstock G."/>
            <person name="Sodergren E."/>
            <person name="Clifton S."/>
            <person name="Fulton L."/>
            <person name="Fulton B."/>
            <person name="Courtney L."/>
            <person name="Fronick C."/>
            <person name="Harrison M."/>
            <person name="Strong C."/>
            <person name="Farmer C."/>
            <person name="Delahaunty K."/>
            <person name="Markovic C."/>
            <person name="Hall O."/>
            <person name="Minx P."/>
            <person name="Tomlinson C."/>
            <person name="Mitreva M."/>
            <person name="Hou S."/>
            <person name="Chen J."/>
            <person name="Wollam A."/>
            <person name="Pepin K.H."/>
            <person name="Johnson M."/>
            <person name="Bhonagiri V."/>
            <person name="Zhang X."/>
            <person name="Suruliraj S."/>
            <person name="Warren W."/>
            <person name="Chinwalla A."/>
            <person name="Mardis E.R."/>
            <person name="Wilson R.K."/>
        </authorList>
    </citation>
    <scope>NUCLEOTIDE SEQUENCE [LARGE SCALE GENOMIC DNA]</scope>
    <source>
        <strain evidence="1 2">DP7</strain>
    </source>
</reference>
<protein>
    <submittedName>
        <fullName evidence="1">Uncharacterized protein</fullName>
    </submittedName>
</protein>
<comment type="caution">
    <text evidence="1">The sequence shown here is derived from an EMBL/GenBank/DDBJ whole genome shotgun (WGS) entry which is preliminary data.</text>
</comment>
<name>G9XS89_DESHA</name>
<dbReference type="AlphaFoldDB" id="G9XS89"/>
<gene>
    <name evidence="1" type="ORF">HMPREF0322_03838</name>
</gene>
<dbReference type="PATRIC" id="fig|537010.4.peg.3592"/>
<dbReference type="EMBL" id="AFZX01000097">
    <property type="protein sequence ID" value="EHL05488.1"/>
    <property type="molecule type" value="Genomic_DNA"/>
</dbReference>
<evidence type="ECO:0000313" key="1">
    <source>
        <dbReference type="EMBL" id="EHL05488.1"/>
    </source>
</evidence>
<dbReference type="Proteomes" id="UP000004416">
    <property type="component" value="Unassembled WGS sequence"/>
</dbReference>